<feature type="region of interest" description="Disordered" evidence="4">
    <location>
        <begin position="1729"/>
        <end position="1892"/>
    </location>
</feature>
<dbReference type="EMBL" id="CAKOGP040002313">
    <property type="protein sequence ID" value="CAJ1966773.1"/>
    <property type="molecule type" value="Genomic_DNA"/>
</dbReference>
<dbReference type="InterPro" id="IPR001965">
    <property type="entry name" value="Znf_PHD"/>
</dbReference>
<feature type="compositionally biased region" description="Basic and acidic residues" evidence="4">
    <location>
        <begin position="2069"/>
        <end position="2078"/>
    </location>
</feature>
<evidence type="ECO:0000259" key="5">
    <source>
        <dbReference type="SMART" id="SM00228"/>
    </source>
</evidence>
<sequence length="2663" mass="299878">MTGNDANVNSIKPGKLLELAHFLTRFQKHYTTPNDDDNSDDEASDLILVKMEDLEAVTRYRRNFLKKESLNDRYYVAEEGSKSRNSTQAINRLQAKRLEKEIEVVNSKVSSSKRTKRIHHLLLRFEVWTTKVLAQKDFVTSCGALLEDTKKTKYSHFSPHLNIPCSDHFCNILPEVSQKEWSTPKLPSAMHHMPSASCTLPVTPNKHTWQEFAKISRMISILDETSRTEIYKSSSCIFDIKGRNSYKEIYNQQYEFQPLDLVALWVRAQRDSKANRHLNLLFEIQYGNQENASSKIKAVYKGNPFNTHRVCEASPKADQLVEWAVTNQVLFSYDQVRSHIQLACLKQKRKNRDEEERSQRKRKRQRRDGNSDEQDLDQLRQACCVFVLRWFGRRHRKLTSVLFSKKQNILHLDIGCREGDRNGANLLHEKVDEGIQNYLLKPEINGKVAFAKDKTLARIDRRIRNYGNQITLKSQVETLLDALYSAGKSHGVRLELKEAAKSDFRMLHRHFFEEPENALEAAAMLTNIEDESITSITNLLNGAPSPWQQHCAHCDYEGVENNPLRTCACCASPFHEGCTSWRGEPVSDIISSYPPLGALCTVQLPPTETLPNFRDNNAVKWTEMEILVERRLDDIGWLEMSLGLSMAPTESCYDSFKNLTDGTILDLAKMIAADKSNQRPSFPMALTVNGSLIYDVANGNCVGNRAGLRKGDVVQHLQIVELFDRADISSLPPQRSFDFQSISNDDRINAFKIPAKKIKVHIVRPSIDIVESSHDWYEQVKVRNKARTAAMSEIHSGDICSKLWQCGNCQCQFTQEKQTPRSVKEEAEFCRAVIRRIGMESYAHSFEAERTAGNDNCPAVSLRRLDAMMTHIVNRHSVAGKSGESSARSFLNPPWVVEGGSHLAWTAGLEERPMELLCKGVGTISESASLGNGGSRNAADVTAMFRHFLIAFSSWCVLPCKGNRRTRGPPPLFRSMLPPWILPSCTICSGRPVAAGNAKVCNNPACSTLARSNYFQMDDFPDEEVATLARTIEMYESRSSLVGTTFLVHHDDPLVKAVSKVVNIEHNRRPVEFVIASYLPKEFRDTVLNGNQIWEGDKCSDDDGIFHLLPVISATQIDFLLDRLKTRKKPAVSDSTGDASWASLEALNVPGVARYSFSDVERKRFESAKIRIAMEGAVVRKCMLPPKTTGACNEIIEEPSRFELIDFVVSQLEPLNSVAYGSCLTSAASHLLSQDEFQPGVETVTYRSKSTPRSNWPIAARAGNGTRTRQDVFGETLLLPRLRSIVCAPELKYDVLIPKQDDCVLVYSDLHFESDEDCARLKRQLQPEVLNKPRELNLSSRSFSGRSKTILLLKLDSEIDSGCQGVGWGFELVRWEHEEALRVGRIRSLSPAQRAGLQTDDVITSVGGRKINSFDQVNLISTILGASNVCVRTEDSLVEPEGIISTVLGNIVETCNLDPVVLKVYRPSQESDESLARDSSNLQLVAQRHQTLQSIELDSTKNPIHCADDEVLVLGTINHSTQPPNQLQVVSRDRSQNATVLQDTSRHQLASGVATTARVPKAPKNQTFDRTKAFSALYIRLHTHHGRRPVLSTDHLYFPAKNGVILTLGETALLLECFKRQQPKLGIRLLCPRYNPALVRNQFKIMATWTSQVIQIMPKLTDQMFASFMALDWRRAINKENPEIGEVVFREANPDATSSDDAFWTYRYPVDRLPVDRCLERLLASAQQTQSQQMHYQQQFHHHENQPPPHQQGQSQQIHYQQQFQHHENQSFPHQQAQSQQMQYQQHFQHHENQSPTQYGSPPSGMEPSLQYGPQPNGPPHYDPPPDPLKQLPYYGPQRNPLEPPPHYDPQLFEPPTQNRPPQVAYRPNESNQATHMNGERIRGGGTSIDDEVGRTRLSEIPVKQWNGLPVYMLVQTEESKENKMLVGFVNPEPDVKLVAEMTIDVECHFLEDIGEFVDAVMHKEASNEIFVIDMTANDGYSATASSVIRELYAKGKGPAKNRLNHTDTNAGTELQDGGDQKLSIDANNSNTNHDGLSPKNTAAAAATDSPEIQSAPGSNLLNQAETAVTEHESRQETPCDTSCNSTLDREVPRQSSSLPPPNKTKGQMNYLGDFPDGRNCFWIVNDPEALYITIDQLNDSTATRICQQQYSFFLDTELSSASSSSNRLVMRNSDRYHCPWGCFLAKDKNNEAEHRETLSFTSKEDLVDHYKYCFSYGDLSGFFDVGVRSRCVRISDGQKIRDLYCDLSSALYVRSQIFDFFTKSGELPTKTSKSGTRFSQSPTGRRIFLVIDDKFSSKIEQVQDTLSVHESAIVCGLARLMESISSRFEVRTTGNLRFDDHELLKYCSVEETRSLVSVNVDERERLQEKKRLSSDTLCSNCIGCDLCTLPWEKTVKCLEPNTTDAESEHCFGSGCCLINTLIRSSGMRKALPGSLGEAKVLILEIGDIVPEQLKVREPRRNFDPLFGCRLWDENNHDVWKRFVTEATCAGQLSQAYVTLLASIQKELLPGWWRTDGAGWSTPHVILVNGKLSSLLLHVYILDAAIAEYRCQKLYSKNTGPSSNSILMAAQRPKPRKVTGTATERMKKYMDLALKQGYELNKGANGSECCICDDGGNLLCCDLCPKVQHAACCEPRIEGNPNTLDTFICNVCINDIEESMEFM</sequence>
<dbReference type="Proteomes" id="UP001295423">
    <property type="component" value="Unassembled WGS sequence"/>
</dbReference>
<accession>A0AAD2GAI7</accession>
<evidence type="ECO:0000256" key="4">
    <source>
        <dbReference type="SAM" id="MobiDB-lite"/>
    </source>
</evidence>
<feature type="compositionally biased region" description="Polar residues" evidence="4">
    <location>
        <begin position="2026"/>
        <end position="2041"/>
    </location>
</feature>
<dbReference type="InterPro" id="IPR036034">
    <property type="entry name" value="PDZ_sf"/>
</dbReference>
<gene>
    <name evidence="7" type="ORF">CYCCA115_LOCUS22356</name>
</gene>
<dbReference type="Gene3D" id="3.30.40.10">
    <property type="entry name" value="Zinc/RING finger domain, C3HC4 (zinc finger)"/>
    <property type="match status" value="1"/>
</dbReference>
<comment type="caution">
    <text evidence="7">The sequence shown here is derived from an EMBL/GenBank/DDBJ whole genome shotgun (WGS) entry which is preliminary data.</text>
</comment>
<evidence type="ECO:0000256" key="1">
    <source>
        <dbReference type="ARBA" id="ARBA00022723"/>
    </source>
</evidence>
<evidence type="ECO:0000256" key="3">
    <source>
        <dbReference type="ARBA" id="ARBA00022833"/>
    </source>
</evidence>
<dbReference type="InterPro" id="IPR019786">
    <property type="entry name" value="Zinc_finger_PHD-type_CS"/>
</dbReference>
<feature type="compositionally biased region" description="Polar residues" evidence="4">
    <location>
        <begin position="2051"/>
        <end position="2067"/>
    </location>
</feature>
<evidence type="ECO:0000259" key="6">
    <source>
        <dbReference type="SMART" id="SM00249"/>
    </source>
</evidence>
<feature type="domain" description="Zinc finger PHD-type" evidence="6">
    <location>
        <begin position="2608"/>
        <end position="2653"/>
    </location>
</feature>
<name>A0AAD2GAI7_9STRA</name>
<feature type="region of interest" description="Disordered" evidence="4">
    <location>
        <begin position="351"/>
        <end position="373"/>
    </location>
</feature>
<proteinExistence type="predicted"/>
<dbReference type="SUPFAM" id="SSF50156">
    <property type="entry name" value="PDZ domain-like"/>
    <property type="match status" value="1"/>
</dbReference>
<dbReference type="PROSITE" id="PS01359">
    <property type="entry name" value="ZF_PHD_1"/>
    <property type="match status" value="1"/>
</dbReference>
<feature type="region of interest" description="Disordered" evidence="4">
    <location>
        <begin position="1998"/>
        <end position="2107"/>
    </location>
</feature>
<evidence type="ECO:0000313" key="8">
    <source>
        <dbReference type="Proteomes" id="UP001295423"/>
    </source>
</evidence>
<protein>
    <submittedName>
        <fullName evidence="7">Uncharacterized protein</fullName>
    </submittedName>
</protein>
<dbReference type="Gene3D" id="2.30.42.10">
    <property type="match status" value="1"/>
</dbReference>
<feature type="compositionally biased region" description="Pro residues" evidence="4">
    <location>
        <begin position="1816"/>
        <end position="1828"/>
    </location>
</feature>
<organism evidence="7 8">
    <name type="scientific">Cylindrotheca closterium</name>
    <dbReference type="NCBI Taxonomy" id="2856"/>
    <lineage>
        <taxon>Eukaryota</taxon>
        <taxon>Sar</taxon>
        <taxon>Stramenopiles</taxon>
        <taxon>Ochrophyta</taxon>
        <taxon>Bacillariophyta</taxon>
        <taxon>Bacillariophyceae</taxon>
        <taxon>Bacillariophycidae</taxon>
        <taxon>Bacillariales</taxon>
        <taxon>Bacillariaceae</taxon>
        <taxon>Cylindrotheca</taxon>
    </lineage>
</organism>
<keyword evidence="8" id="KW-1185">Reference proteome</keyword>
<evidence type="ECO:0000313" key="7">
    <source>
        <dbReference type="EMBL" id="CAJ1966773.1"/>
    </source>
</evidence>
<dbReference type="InterPro" id="IPR013083">
    <property type="entry name" value="Znf_RING/FYVE/PHD"/>
</dbReference>
<dbReference type="SMART" id="SM00228">
    <property type="entry name" value="PDZ"/>
    <property type="match status" value="1"/>
</dbReference>
<dbReference type="GO" id="GO:0008270">
    <property type="term" value="F:zinc ion binding"/>
    <property type="evidence" value="ECO:0007669"/>
    <property type="project" value="UniProtKB-KW"/>
</dbReference>
<dbReference type="InterPro" id="IPR011011">
    <property type="entry name" value="Znf_FYVE_PHD"/>
</dbReference>
<dbReference type="InterPro" id="IPR001478">
    <property type="entry name" value="PDZ"/>
</dbReference>
<evidence type="ECO:0000256" key="2">
    <source>
        <dbReference type="ARBA" id="ARBA00022771"/>
    </source>
</evidence>
<feature type="compositionally biased region" description="Low complexity" evidence="4">
    <location>
        <begin position="1729"/>
        <end position="1739"/>
    </location>
</feature>
<keyword evidence="2" id="KW-0863">Zinc-finger</keyword>
<keyword evidence="3" id="KW-0862">Zinc</keyword>
<reference evidence="7" key="1">
    <citation type="submission" date="2023-08" db="EMBL/GenBank/DDBJ databases">
        <authorList>
            <person name="Audoor S."/>
            <person name="Bilcke G."/>
        </authorList>
    </citation>
    <scope>NUCLEOTIDE SEQUENCE</scope>
</reference>
<dbReference type="SMART" id="SM00249">
    <property type="entry name" value="PHD"/>
    <property type="match status" value="1"/>
</dbReference>
<keyword evidence="1" id="KW-0479">Metal-binding</keyword>
<dbReference type="SUPFAM" id="SSF57903">
    <property type="entry name" value="FYVE/PHD zinc finger"/>
    <property type="match status" value="1"/>
</dbReference>
<feature type="compositionally biased region" description="Low complexity" evidence="4">
    <location>
        <begin position="1751"/>
        <end position="1787"/>
    </location>
</feature>
<feature type="domain" description="PDZ" evidence="5">
    <location>
        <begin position="1366"/>
        <end position="1437"/>
    </location>
</feature>